<name>A0A0F9F331_9ZZZZ</name>
<comment type="caution">
    <text evidence="2">The sequence shown here is derived from an EMBL/GenBank/DDBJ whole genome shotgun (WGS) entry which is preliminary data.</text>
</comment>
<proteinExistence type="predicted"/>
<accession>A0A0F9F331</accession>
<feature type="region of interest" description="Disordered" evidence="1">
    <location>
        <begin position="33"/>
        <end position="54"/>
    </location>
</feature>
<reference evidence="2" key="1">
    <citation type="journal article" date="2015" name="Nature">
        <title>Complex archaea that bridge the gap between prokaryotes and eukaryotes.</title>
        <authorList>
            <person name="Spang A."/>
            <person name="Saw J.H."/>
            <person name="Jorgensen S.L."/>
            <person name="Zaremba-Niedzwiedzka K."/>
            <person name="Martijn J."/>
            <person name="Lind A.E."/>
            <person name="van Eijk R."/>
            <person name="Schleper C."/>
            <person name="Guy L."/>
            <person name="Ettema T.J."/>
        </authorList>
    </citation>
    <scope>NUCLEOTIDE SEQUENCE</scope>
</reference>
<dbReference type="EMBL" id="LAZR01034355">
    <property type="protein sequence ID" value="KKL45522.1"/>
    <property type="molecule type" value="Genomic_DNA"/>
</dbReference>
<protein>
    <submittedName>
        <fullName evidence="2">Uncharacterized protein</fullName>
    </submittedName>
</protein>
<dbReference type="AlphaFoldDB" id="A0A0F9F331"/>
<evidence type="ECO:0000313" key="2">
    <source>
        <dbReference type="EMBL" id="KKL45522.1"/>
    </source>
</evidence>
<gene>
    <name evidence="2" type="ORF">LCGC14_2354850</name>
</gene>
<organism evidence="2">
    <name type="scientific">marine sediment metagenome</name>
    <dbReference type="NCBI Taxonomy" id="412755"/>
    <lineage>
        <taxon>unclassified sequences</taxon>
        <taxon>metagenomes</taxon>
        <taxon>ecological metagenomes</taxon>
    </lineage>
</organism>
<sequence length="54" mass="5533">MGIFPKGASALEGIVSNPAVAFVGGAYYRVNTGTTTGDSVRDCTAGHGTRESRE</sequence>
<evidence type="ECO:0000256" key="1">
    <source>
        <dbReference type="SAM" id="MobiDB-lite"/>
    </source>
</evidence>